<name>A0A101MNH1_PENFR</name>
<dbReference type="Gene3D" id="3.40.390.10">
    <property type="entry name" value="Collagenase (Catalytic Domain)"/>
    <property type="match status" value="1"/>
</dbReference>
<evidence type="ECO:0008006" key="4">
    <source>
        <dbReference type="Google" id="ProtNLM"/>
    </source>
</evidence>
<comment type="caution">
    <text evidence="2">The sequence shown here is derived from an EMBL/GenBank/DDBJ whole genome shotgun (WGS) entry which is preliminary data.</text>
</comment>
<keyword evidence="1" id="KW-0732">Signal</keyword>
<dbReference type="OrthoDB" id="4343980at2759"/>
<reference evidence="2 3" key="1">
    <citation type="submission" date="2015-10" db="EMBL/GenBank/DDBJ databases">
        <title>Genome sequencing of Penicillium freii.</title>
        <authorList>
            <person name="Nguyen H.D."/>
            <person name="Visagie C.M."/>
            <person name="Seifert K.A."/>
        </authorList>
    </citation>
    <scope>NUCLEOTIDE SEQUENCE [LARGE SCALE GENOMIC DNA]</scope>
    <source>
        <strain evidence="2 3">DAOM 242723</strain>
    </source>
</reference>
<feature type="chain" id="PRO_5007100726" description="Lysine-specific metallo-endopeptidase domain-containing protein" evidence="1">
    <location>
        <begin position="30"/>
        <end position="356"/>
    </location>
</feature>
<dbReference type="GO" id="GO:0008237">
    <property type="term" value="F:metallopeptidase activity"/>
    <property type="evidence" value="ECO:0007669"/>
    <property type="project" value="InterPro"/>
</dbReference>
<dbReference type="InterPro" id="IPR024079">
    <property type="entry name" value="MetalloPept_cat_dom_sf"/>
</dbReference>
<organism evidence="2 3">
    <name type="scientific">Penicillium freii</name>
    <dbReference type="NCBI Taxonomy" id="48697"/>
    <lineage>
        <taxon>Eukaryota</taxon>
        <taxon>Fungi</taxon>
        <taxon>Dikarya</taxon>
        <taxon>Ascomycota</taxon>
        <taxon>Pezizomycotina</taxon>
        <taxon>Eurotiomycetes</taxon>
        <taxon>Eurotiomycetidae</taxon>
        <taxon>Eurotiales</taxon>
        <taxon>Aspergillaceae</taxon>
        <taxon>Penicillium</taxon>
    </lineage>
</organism>
<accession>A0A101MNH1</accession>
<gene>
    <name evidence="2" type="ORF">ACN42_g3297</name>
</gene>
<dbReference type="Proteomes" id="UP000055045">
    <property type="component" value="Unassembled WGS sequence"/>
</dbReference>
<proteinExistence type="predicted"/>
<evidence type="ECO:0000256" key="1">
    <source>
        <dbReference type="SAM" id="SignalP"/>
    </source>
</evidence>
<feature type="signal peptide" evidence="1">
    <location>
        <begin position="1"/>
        <end position="29"/>
    </location>
</feature>
<evidence type="ECO:0000313" key="2">
    <source>
        <dbReference type="EMBL" id="KUM63775.1"/>
    </source>
</evidence>
<sequence length="356" mass="39614">MIFGPFGKAWLAIVSHLFFFADVLSVVQGFPVEFNHSVGSVGVEKRNPTAATWTSPGKFTGVRLHSSCAGKESFFEDVLNNMVTVTGSAKTSISTIEKAMSKDRKKMLPTEKSYVDLYQSLYGEFKPTDKTAVKNAKTKLKSLSSFVTKYNQGLSGNAFKLDVYCDHTQWVTDGTKNKAGDYWFKLTGEPLAIMTDNENTDICKEAKGDEETLAFMTTSRGNVKDFMTVCPRAWKAWTGKTLISQKQETLKSLLTKSIDDVLDATPESLFLHELSHTESYFGAKGSLDDKDLNNGESAYEWVAINKLAKEDKDETTISKIRPLKNADTFMYMVSGLYLSEKANWGDGTCRDPKNVN</sequence>
<keyword evidence="3" id="KW-1185">Reference proteome</keyword>
<protein>
    <recommendedName>
        <fullName evidence="4">Lysine-specific metallo-endopeptidase domain-containing protein</fullName>
    </recommendedName>
</protein>
<dbReference type="EMBL" id="LLXE01000064">
    <property type="protein sequence ID" value="KUM63775.1"/>
    <property type="molecule type" value="Genomic_DNA"/>
</dbReference>
<evidence type="ECO:0000313" key="3">
    <source>
        <dbReference type="Proteomes" id="UP000055045"/>
    </source>
</evidence>
<dbReference type="AlphaFoldDB" id="A0A101MNH1"/>